<evidence type="ECO:0000256" key="1">
    <source>
        <dbReference type="ARBA" id="ARBA00004496"/>
    </source>
</evidence>
<feature type="binding site" evidence="11">
    <location>
        <position position="163"/>
    </location>
    <ligand>
        <name>ATP</name>
        <dbReference type="ChEBI" id="CHEBI:30616"/>
    </ligand>
</feature>
<evidence type="ECO:0000256" key="9">
    <source>
        <dbReference type="ARBA" id="ARBA00022975"/>
    </source>
</evidence>
<comment type="similarity">
    <text evidence="3 11">Belongs to the UMP kinase family.</text>
</comment>
<dbReference type="InterPro" id="IPR015963">
    <property type="entry name" value="Uridylate_kinase_bac"/>
</dbReference>
<evidence type="ECO:0000256" key="11">
    <source>
        <dbReference type="HAMAP-Rule" id="MF_01220"/>
    </source>
</evidence>
<dbReference type="PANTHER" id="PTHR42833">
    <property type="entry name" value="URIDYLATE KINASE"/>
    <property type="match status" value="1"/>
</dbReference>
<feature type="binding site" evidence="11">
    <location>
        <position position="75"/>
    </location>
    <ligand>
        <name>UMP</name>
        <dbReference type="ChEBI" id="CHEBI:57865"/>
    </ligand>
</feature>
<dbReference type="PANTHER" id="PTHR42833:SF4">
    <property type="entry name" value="URIDYLATE KINASE PUMPKIN, CHLOROPLASTIC"/>
    <property type="match status" value="1"/>
</dbReference>
<sequence length="239" mass="25595">MTSEAKYKRVLLKFSGEALMGDAQFGISNDILFYLAEEVRELRAMGVEIGIVIGAGNIFRGVSGASAGMDRAAADNMGMLATVMNCLALKDALDQSNAPAAVLSAISMTTVCESFSRRLALEHFSKGKTVIFAAGTGNPYFTTDTAAVLRGLEINADIICKATRVDGVYDKDPLTSDDAVKFDTLNYSEVLQRRLKVMDSAAISLAMDNNKKILVFNMNIPGNIKKAICGEKVGTLISD</sequence>
<name>A0A8J6NDF4_9BACT</name>
<keyword evidence="7 11" id="KW-0418">Kinase</keyword>
<evidence type="ECO:0000256" key="8">
    <source>
        <dbReference type="ARBA" id="ARBA00022840"/>
    </source>
</evidence>
<protein>
    <recommendedName>
        <fullName evidence="11">Uridylate kinase</fullName>
        <shortName evidence="11">UK</shortName>
        <ecNumber evidence="11">2.7.4.22</ecNumber>
    </recommendedName>
    <alternativeName>
        <fullName evidence="11">Uridine monophosphate kinase</fullName>
        <shortName evidence="11">UMP kinase</shortName>
        <shortName evidence="11">UMPK</shortName>
    </alternativeName>
</protein>
<organism evidence="13 14">
    <name type="scientific">Candidatus Desulfobia pelagia</name>
    <dbReference type="NCBI Taxonomy" id="2841692"/>
    <lineage>
        <taxon>Bacteria</taxon>
        <taxon>Pseudomonadati</taxon>
        <taxon>Thermodesulfobacteriota</taxon>
        <taxon>Desulfobulbia</taxon>
        <taxon>Desulfobulbales</taxon>
        <taxon>Desulfobulbaceae</taxon>
        <taxon>Candidatus Desulfobia</taxon>
    </lineage>
</organism>
<evidence type="ECO:0000256" key="7">
    <source>
        <dbReference type="ARBA" id="ARBA00022777"/>
    </source>
</evidence>
<feature type="binding site" evidence="11">
    <location>
        <position position="172"/>
    </location>
    <ligand>
        <name>ATP</name>
        <dbReference type="ChEBI" id="CHEBI:30616"/>
    </ligand>
</feature>
<keyword evidence="4 11" id="KW-0963">Cytoplasm</keyword>
<feature type="binding site" evidence="11">
    <location>
        <position position="56"/>
    </location>
    <ligand>
        <name>ATP</name>
        <dbReference type="ChEBI" id="CHEBI:30616"/>
    </ligand>
</feature>
<evidence type="ECO:0000256" key="6">
    <source>
        <dbReference type="ARBA" id="ARBA00022741"/>
    </source>
</evidence>
<evidence type="ECO:0000313" key="14">
    <source>
        <dbReference type="Proteomes" id="UP000614424"/>
    </source>
</evidence>
<dbReference type="GO" id="GO:0005524">
    <property type="term" value="F:ATP binding"/>
    <property type="evidence" value="ECO:0007669"/>
    <property type="project" value="UniProtKB-KW"/>
</dbReference>
<evidence type="ECO:0000259" key="12">
    <source>
        <dbReference type="Pfam" id="PF00696"/>
    </source>
</evidence>
<dbReference type="GO" id="GO:0005737">
    <property type="term" value="C:cytoplasm"/>
    <property type="evidence" value="ECO:0007669"/>
    <property type="project" value="UniProtKB-SubCell"/>
</dbReference>
<evidence type="ECO:0000313" key="13">
    <source>
        <dbReference type="EMBL" id="MBC8317502.1"/>
    </source>
</evidence>
<comment type="catalytic activity">
    <reaction evidence="10 11">
        <text>UMP + ATP = UDP + ADP</text>
        <dbReference type="Rhea" id="RHEA:24400"/>
        <dbReference type="ChEBI" id="CHEBI:30616"/>
        <dbReference type="ChEBI" id="CHEBI:57865"/>
        <dbReference type="ChEBI" id="CHEBI:58223"/>
        <dbReference type="ChEBI" id="CHEBI:456216"/>
        <dbReference type="EC" id="2.7.4.22"/>
    </reaction>
</comment>
<dbReference type="GO" id="GO:0033862">
    <property type="term" value="F:UMP kinase activity"/>
    <property type="evidence" value="ECO:0007669"/>
    <property type="project" value="UniProtKB-EC"/>
</dbReference>
<feature type="domain" description="Aspartate/glutamate/uridylate kinase" evidence="12">
    <location>
        <begin position="8"/>
        <end position="217"/>
    </location>
</feature>
<dbReference type="NCBIfam" id="TIGR02075">
    <property type="entry name" value="pyrH_bact"/>
    <property type="match status" value="1"/>
</dbReference>
<dbReference type="InterPro" id="IPR036393">
    <property type="entry name" value="AceGlu_kinase-like_sf"/>
</dbReference>
<comment type="function">
    <text evidence="11">Catalyzes the reversible phosphorylation of UMP to UDP.</text>
</comment>
<dbReference type="GO" id="GO:0006225">
    <property type="term" value="P:UDP biosynthetic process"/>
    <property type="evidence" value="ECO:0007669"/>
    <property type="project" value="TreeGrafter"/>
</dbReference>
<dbReference type="Proteomes" id="UP000614424">
    <property type="component" value="Unassembled WGS sequence"/>
</dbReference>
<dbReference type="UniPathway" id="UPA00159">
    <property type="reaction ID" value="UER00275"/>
</dbReference>
<dbReference type="EMBL" id="JACNJZ010000091">
    <property type="protein sequence ID" value="MBC8317502.1"/>
    <property type="molecule type" value="Genomic_DNA"/>
</dbReference>
<accession>A0A8J6NDF4</accession>
<evidence type="ECO:0000256" key="3">
    <source>
        <dbReference type="ARBA" id="ARBA00007614"/>
    </source>
</evidence>
<dbReference type="FunFam" id="3.40.1160.10:FF:000001">
    <property type="entry name" value="Uridylate kinase"/>
    <property type="match status" value="1"/>
</dbReference>
<feature type="binding site" evidence="11">
    <location>
        <begin position="136"/>
        <end position="143"/>
    </location>
    <ligand>
        <name>UMP</name>
        <dbReference type="ChEBI" id="CHEBI:57865"/>
    </ligand>
</feature>
<comment type="pathway">
    <text evidence="2 11">Pyrimidine metabolism; CTP biosynthesis via de novo pathway; UDP from UMP (UMPK route): step 1/1.</text>
</comment>
<dbReference type="AlphaFoldDB" id="A0A8J6NDF4"/>
<gene>
    <name evidence="11" type="primary">pyrH</name>
    <name evidence="13" type="ORF">H8E41_06315</name>
</gene>
<dbReference type="InterPro" id="IPR001048">
    <property type="entry name" value="Asp/Glu/Uridylate_kinase"/>
</dbReference>
<dbReference type="EC" id="2.7.4.22" evidence="11"/>
<dbReference type="Pfam" id="PF00696">
    <property type="entry name" value="AA_kinase"/>
    <property type="match status" value="1"/>
</dbReference>
<proteinExistence type="inferred from homology"/>
<dbReference type="HAMAP" id="MF_01220_B">
    <property type="entry name" value="PyrH_B"/>
    <property type="match status" value="1"/>
</dbReference>
<evidence type="ECO:0000256" key="2">
    <source>
        <dbReference type="ARBA" id="ARBA00004791"/>
    </source>
</evidence>
<comment type="activity regulation">
    <text evidence="11">Inhibited by UTP.</text>
</comment>
<comment type="caution">
    <text evidence="13">The sequence shown here is derived from an EMBL/GenBank/DDBJ whole genome shotgun (WGS) entry which is preliminary data.</text>
</comment>
<evidence type="ECO:0000256" key="5">
    <source>
        <dbReference type="ARBA" id="ARBA00022679"/>
    </source>
</evidence>
<dbReference type="Gene3D" id="3.40.1160.10">
    <property type="entry name" value="Acetylglutamate kinase-like"/>
    <property type="match status" value="1"/>
</dbReference>
<dbReference type="InterPro" id="IPR011817">
    <property type="entry name" value="Uridylate_kinase"/>
</dbReference>
<reference evidence="13 14" key="1">
    <citation type="submission" date="2020-08" db="EMBL/GenBank/DDBJ databases">
        <title>Bridging the membrane lipid divide: bacteria of the FCB group superphylum have the potential to synthesize archaeal ether lipids.</title>
        <authorList>
            <person name="Villanueva L."/>
            <person name="Von Meijenfeldt F.A.B."/>
            <person name="Westbye A.B."/>
            <person name="Yadav S."/>
            <person name="Hopmans E.C."/>
            <person name="Dutilh B.E."/>
            <person name="Sinninghe Damste J.S."/>
        </authorList>
    </citation>
    <scope>NUCLEOTIDE SEQUENCE [LARGE SCALE GENOMIC DNA]</scope>
    <source>
        <strain evidence="13">NIOZ-UU47</strain>
    </source>
</reference>
<evidence type="ECO:0000256" key="10">
    <source>
        <dbReference type="ARBA" id="ARBA00047767"/>
    </source>
</evidence>
<keyword evidence="6 11" id="KW-0547">Nucleotide-binding</keyword>
<feature type="binding site" evidence="11">
    <location>
        <position position="60"/>
    </location>
    <ligand>
        <name>ATP</name>
        <dbReference type="ChEBI" id="CHEBI:30616"/>
    </ligand>
</feature>
<dbReference type="GO" id="GO:0044210">
    <property type="term" value="P:'de novo' CTP biosynthetic process"/>
    <property type="evidence" value="ECO:0007669"/>
    <property type="project" value="UniProtKB-UniRule"/>
</dbReference>
<feature type="binding site" evidence="11">
    <location>
        <begin position="13"/>
        <end position="16"/>
    </location>
    <ligand>
        <name>ATP</name>
        <dbReference type="ChEBI" id="CHEBI:30616"/>
    </ligand>
</feature>
<evidence type="ECO:0000256" key="4">
    <source>
        <dbReference type="ARBA" id="ARBA00022490"/>
    </source>
</evidence>
<comment type="subunit">
    <text evidence="11">Homohexamer.</text>
</comment>
<keyword evidence="5 11" id="KW-0808">Transferase</keyword>
<feature type="binding site" evidence="11">
    <location>
        <position position="169"/>
    </location>
    <ligand>
        <name>ATP</name>
        <dbReference type="ChEBI" id="CHEBI:30616"/>
    </ligand>
</feature>
<dbReference type="CDD" id="cd04254">
    <property type="entry name" value="AAK_UMPK-PyrH-Ec"/>
    <property type="match status" value="1"/>
</dbReference>
<keyword evidence="8 11" id="KW-0067">ATP-binding</keyword>
<dbReference type="SUPFAM" id="SSF53633">
    <property type="entry name" value="Carbamate kinase-like"/>
    <property type="match status" value="1"/>
</dbReference>
<keyword evidence="9 11" id="KW-0665">Pyrimidine biosynthesis</keyword>
<comment type="caution">
    <text evidence="11">Lacks conserved residue(s) required for the propagation of feature annotation.</text>
</comment>
<dbReference type="PIRSF" id="PIRSF005650">
    <property type="entry name" value="Uridylate_kin"/>
    <property type="match status" value="1"/>
</dbReference>
<comment type="subcellular location">
    <subcellularLocation>
        <location evidence="1 11">Cytoplasm</location>
    </subcellularLocation>
</comment>